<organism evidence="2 3">
    <name type="scientific">Ditylenchus destructor</name>
    <dbReference type="NCBI Taxonomy" id="166010"/>
    <lineage>
        <taxon>Eukaryota</taxon>
        <taxon>Metazoa</taxon>
        <taxon>Ecdysozoa</taxon>
        <taxon>Nematoda</taxon>
        <taxon>Chromadorea</taxon>
        <taxon>Rhabditida</taxon>
        <taxon>Tylenchina</taxon>
        <taxon>Tylenchomorpha</taxon>
        <taxon>Sphaerularioidea</taxon>
        <taxon>Anguinidae</taxon>
        <taxon>Anguininae</taxon>
        <taxon>Ditylenchus</taxon>
    </lineage>
</organism>
<evidence type="ECO:0000256" key="1">
    <source>
        <dbReference type="SAM" id="Phobius"/>
    </source>
</evidence>
<name>A0AAD4R7L1_9BILA</name>
<gene>
    <name evidence="2" type="ORF">DdX_00809</name>
</gene>
<keyword evidence="1" id="KW-0812">Transmembrane</keyword>
<proteinExistence type="predicted"/>
<reference evidence="2" key="1">
    <citation type="submission" date="2022-01" db="EMBL/GenBank/DDBJ databases">
        <title>Genome Sequence Resource for Two Populations of Ditylenchus destructor, the Migratory Endoparasitic Phytonematode.</title>
        <authorList>
            <person name="Zhang H."/>
            <person name="Lin R."/>
            <person name="Xie B."/>
        </authorList>
    </citation>
    <scope>NUCLEOTIDE SEQUENCE</scope>
    <source>
        <strain evidence="2">BazhouSP</strain>
    </source>
</reference>
<dbReference type="AlphaFoldDB" id="A0AAD4R7L1"/>
<keyword evidence="3" id="KW-1185">Reference proteome</keyword>
<evidence type="ECO:0000313" key="3">
    <source>
        <dbReference type="Proteomes" id="UP001201812"/>
    </source>
</evidence>
<dbReference type="Proteomes" id="UP001201812">
    <property type="component" value="Unassembled WGS sequence"/>
</dbReference>
<feature type="transmembrane region" description="Helical" evidence="1">
    <location>
        <begin position="108"/>
        <end position="129"/>
    </location>
</feature>
<keyword evidence="1" id="KW-0472">Membrane</keyword>
<comment type="caution">
    <text evidence="2">The sequence shown here is derived from an EMBL/GenBank/DDBJ whole genome shotgun (WGS) entry which is preliminary data.</text>
</comment>
<accession>A0AAD4R7L1</accession>
<evidence type="ECO:0000313" key="2">
    <source>
        <dbReference type="EMBL" id="KAI1728614.1"/>
    </source>
</evidence>
<keyword evidence="1" id="KW-1133">Transmembrane helix</keyword>
<protein>
    <submittedName>
        <fullName evidence="2">Uncharacterized protein</fullName>
    </submittedName>
</protein>
<sequence>MGRYIVMPSSVIATTVYSFAEFTRAVSIENFNSTSMSPIPIQHDTKQSLEGTARILESTYDNQRGDTELFPWRSYDSNNVDEMNQLMESERDKLQLNEKIRAEILSKLVPFLMLALAIYVILSVLWVTYNFISYRRQKNEAVEDAKIHWNSRLLKIYDDMPVLCVAYSNCDCPATNMLHARASI</sequence>
<dbReference type="EMBL" id="JAKKPZ010000001">
    <property type="protein sequence ID" value="KAI1728614.1"/>
    <property type="molecule type" value="Genomic_DNA"/>
</dbReference>